<accession>A0ABN9MMI2</accession>
<gene>
    <name evidence="2" type="ORF">RIMI_LOCUS22643634</name>
</gene>
<sequence length="99" mass="11431">MRRPLMVIRKTLQQNLTGRTKSRPNPDQCPLPTGHDLGPRDVGESLSAPIILSQEQSEEVRRRILLLEERVQQLKMIEEDYIHLQRTVAKFTVTHGSFT</sequence>
<dbReference type="EMBL" id="CAUEEQ010078747">
    <property type="protein sequence ID" value="CAJ0967944.1"/>
    <property type="molecule type" value="Genomic_DNA"/>
</dbReference>
<feature type="region of interest" description="Disordered" evidence="1">
    <location>
        <begin position="13"/>
        <end position="44"/>
    </location>
</feature>
<reference evidence="2" key="1">
    <citation type="submission" date="2023-07" db="EMBL/GenBank/DDBJ databases">
        <authorList>
            <person name="Stuckert A."/>
        </authorList>
    </citation>
    <scope>NUCLEOTIDE SEQUENCE</scope>
</reference>
<name>A0ABN9MMI2_9NEOB</name>
<evidence type="ECO:0000256" key="1">
    <source>
        <dbReference type="SAM" id="MobiDB-lite"/>
    </source>
</evidence>
<evidence type="ECO:0000313" key="3">
    <source>
        <dbReference type="Proteomes" id="UP001176940"/>
    </source>
</evidence>
<comment type="caution">
    <text evidence="2">The sequence shown here is derived from an EMBL/GenBank/DDBJ whole genome shotgun (WGS) entry which is preliminary data.</text>
</comment>
<dbReference type="Proteomes" id="UP001176940">
    <property type="component" value="Unassembled WGS sequence"/>
</dbReference>
<organism evidence="2 3">
    <name type="scientific">Ranitomeya imitator</name>
    <name type="common">mimic poison frog</name>
    <dbReference type="NCBI Taxonomy" id="111125"/>
    <lineage>
        <taxon>Eukaryota</taxon>
        <taxon>Metazoa</taxon>
        <taxon>Chordata</taxon>
        <taxon>Craniata</taxon>
        <taxon>Vertebrata</taxon>
        <taxon>Euteleostomi</taxon>
        <taxon>Amphibia</taxon>
        <taxon>Batrachia</taxon>
        <taxon>Anura</taxon>
        <taxon>Neobatrachia</taxon>
        <taxon>Hyloidea</taxon>
        <taxon>Dendrobatidae</taxon>
        <taxon>Dendrobatinae</taxon>
        <taxon>Ranitomeya</taxon>
    </lineage>
</organism>
<evidence type="ECO:0000313" key="2">
    <source>
        <dbReference type="EMBL" id="CAJ0967944.1"/>
    </source>
</evidence>
<proteinExistence type="predicted"/>
<feature type="compositionally biased region" description="Polar residues" evidence="1">
    <location>
        <begin position="13"/>
        <end position="25"/>
    </location>
</feature>
<protein>
    <submittedName>
        <fullName evidence="2">Uncharacterized protein</fullName>
    </submittedName>
</protein>
<keyword evidence="3" id="KW-1185">Reference proteome</keyword>